<dbReference type="GO" id="GO:0003700">
    <property type="term" value="F:DNA-binding transcription factor activity"/>
    <property type="evidence" value="ECO:0007669"/>
    <property type="project" value="InterPro"/>
</dbReference>
<sequence length="787" mass="88246">MRKFYGSFRMQNKYYLRIVLSISLVATLLVCTLSAALYVYGKDKLYELETQKNSQLLNQTKHTIEQMDAAIRNIAVYLFVTPDATAILNNTGNIGQDEIYSKLNRISASVITSNTSIQSIGFYNSYNEQYYYAGKQMYYDDAGMKQMIVAYPGAPRMKPIFRAIENDYGTKPVKEPIITYLMYESSGDPAKIDSAVAINLNPNWIMDNLKQYSFVNEQRGESAYIYSDNGGFLEKDKEHAELRASLIQDFKNKPPKADSGSIVRKLSGERYVISYLQLKDQSLTIFKIQPISAVYGSLYAFRTFLTVIVAIFVLIALLFSLTASGIVYTPILRLLKQVSSGGDQSSTRDEISFLSKMYDDTLSRVKQYDSQRQSVQTILKSYALKSMLLGEQPLSRESFEELCREHQMPFAYDGEFRLVLVKMDEFAQLQQRYNQQDRQLIKYAIGNIMRETLLALGQAEETAMQDDELALLLPLGDGGLNEAEIVVLLETAQAFIKEYYRLSVTVSVSGPITRAPGLPDAFRALGKLAAYRFVIGTGSVITADLVRDNAANRSLSHSARAETILLEHIEKRNYPGVKQSLDALKAELVGMKYEHMVTSIMHLVGEIRIRLKQSQTRHGGAAEQGEDQLLSMLQSLGTIETIEECFAGLQQVLQDALDDSKESESASSQHFVVDTVQNIIQLSYADNALCLDGIASTLKMPSRKLAKLFKDAVGISIGEQINEVRLSRAAKLFETGDHSVYEVLVQVGYENQSYFYKLFRTRFGMTPKEYAARFGGSARGDSDSLSG</sequence>
<evidence type="ECO:0000256" key="3">
    <source>
        <dbReference type="ARBA" id="ARBA00023163"/>
    </source>
</evidence>
<evidence type="ECO:0000256" key="2">
    <source>
        <dbReference type="ARBA" id="ARBA00023125"/>
    </source>
</evidence>
<dbReference type="PRINTS" id="PR00032">
    <property type="entry name" value="HTHARAC"/>
</dbReference>
<keyword evidence="1" id="KW-0805">Transcription regulation</keyword>
<dbReference type="InterPro" id="IPR018060">
    <property type="entry name" value="HTH_AraC"/>
</dbReference>
<dbReference type="SMART" id="SM00342">
    <property type="entry name" value="HTH_ARAC"/>
    <property type="match status" value="1"/>
</dbReference>
<comment type="caution">
    <text evidence="6">The sequence shown here is derived from an EMBL/GenBank/DDBJ whole genome shotgun (WGS) entry which is preliminary data.</text>
</comment>
<dbReference type="InterPro" id="IPR009057">
    <property type="entry name" value="Homeodomain-like_sf"/>
</dbReference>
<accession>A0A7X4YVA6</accession>
<organism evidence="6 7">
    <name type="scientific">Paenibacillus sacheonensis</name>
    <dbReference type="NCBI Taxonomy" id="742054"/>
    <lineage>
        <taxon>Bacteria</taxon>
        <taxon>Bacillati</taxon>
        <taxon>Bacillota</taxon>
        <taxon>Bacilli</taxon>
        <taxon>Bacillales</taxon>
        <taxon>Paenibacillaceae</taxon>
        <taxon>Paenibacillus</taxon>
    </lineage>
</organism>
<dbReference type="OrthoDB" id="2485945at2"/>
<evidence type="ECO:0000313" key="7">
    <source>
        <dbReference type="Proteomes" id="UP000558113"/>
    </source>
</evidence>
<dbReference type="PANTHER" id="PTHR43280:SF2">
    <property type="entry name" value="HTH-TYPE TRANSCRIPTIONAL REGULATOR EXSA"/>
    <property type="match status" value="1"/>
</dbReference>
<dbReference type="RefSeq" id="WP_161704988.1">
    <property type="nucleotide sequence ID" value="NZ_JAAAMU010000028.1"/>
</dbReference>
<evidence type="ECO:0000256" key="1">
    <source>
        <dbReference type="ARBA" id="ARBA00023015"/>
    </source>
</evidence>
<proteinExistence type="predicted"/>
<dbReference type="Proteomes" id="UP000558113">
    <property type="component" value="Unassembled WGS sequence"/>
</dbReference>
<reference evidence="6 7" key="1">
    <citation type="submission" date="2020-01" db="EMBL/GenBank/DDBJ databases">
        <title>Paenibacillus soybeanensis sp. nov. isolated from the nodules of soybean (Glycine max(L.) Merr).</title>
        <authorList>
            <person name="Wang H."/>
        </authorList>
    </citation>
    <scope>NUCLEOTIDE SEQUENCE [LARGE SCALE GENOMIC DNA]</scope>
    <source>
        <strain evidence="6 7">DSM 23054</strain>
    </source>
</reference>
<dbReference type="PROSITE" id="PS01124">
    <property type="entry name" value="HTH_ARAC_FAMILY_2"/>
    <property type="match status" value="1"/>
</dbReference>
<dbReference type="InterPro" id="IPR020449">
    <property type="entry name" value="Tscrpt_reg_AraC-type_HTH"/>
</dbReference>
<name>A0A7X4YVA6_9BACL</name>
<dbReference type="AlphaFoldDB" id="A0A7X4YVA6"/>
<gene>
    <name evidence="6" type="ORF">GT003_30035</name>
</gene>
<dbReference type="Gene3D" id="1.10.10.60">
    <property type="entry name" value="Homeodomain-like"/>
    <property type="match status" value="1"/>
</dbReference>
<keyword evidence="2" id="KW-0238">DNA-binding</keyword>
<evidence type="ECO:0000313" key="6">
    <source>
        <dbReference type="EMBL" id="NBC73222.1"/>
    </source>
</evidence>
<keyword evidence="4" id="KW-0472">Membrane</keyword>
<keyword evidence="4" id="KW-1133">Transmembrane helix</keyword>
<feature type="transmembrane region" description="Helical" evidence="4">
    <location>
        <begin position="304"/>
        <end position="328"/>
    </location>
</feature>
<keyword evidence="3" id="KW-0804">Transcription</keyword>
<feature type="domain" description="HTH araC/xylS-type" evidence="5">
    <location>
        <begin position="674"/>
        <end position="773"/>
    </location>
</feature>
<dbReference type="GO" id="GO:0043565">
    <property type="term" value="F:sequence-specific DNA binding"/>
    <property type="evidence" value="ECO:0007669"/>
    <property type="project" value="InterPro"/>
</dbReference>
<keyword evidence="4" id="KW-0812">Transmembrane</keyword>
<dbReference type="EMBL" id="JAAAMU010000028">
    <property type="protein sequence ID" value="NBC73222.1"/>
    <property type="molecule type" value="Genomic_DNA"/>
</dbReference>
<keyword evidence="7" id="KW-1185">Reference proteome</keyword>
<dbReference type="PANTHER" id="PTHR43280">
    <property type="entry name" value="ARAC-FAMILY TRANSCRIPTIONAL REGULATOR"/>
    <property type="match status" value="1"/>
</dbReference>
<evidence type="ECO:0000259" key="5">
    <source>
        <dbReference type="PROSITE" id="PS01124"/>
    </source>
</evidence>
<dbReference type="SUPFAM" id="SSF46689">
    <property type="entry name" value="Homeodomain-like"/>
    <property type="match status" value="1"/>
</dbReference>
<protein>
    <submittedName>
        <fullName evidence="6">Helix-turn-helix domain-containing protein</fullName>
    </submittedName>
</protein>
<dbReference type="Pfam" id="PF12833">
    <property type="entry name" value="HTH_18"/>
    <property type="match status" value="1"/>
</dbReference>
<evidence type="ECO:0000256" key="4">
    <source>
        <dbReference type="SAM" id="Phobius"/>
    </source>
</evidence>